<dbReference type="InterPro" id="IPR048574">
    <property type="entry name" value="RUBY_RBDX"/>
</dbReference>
<keyword evidence="4" id="KW-0249">Electron transport</keyword>
<dbReference type="Gene3D" id="2.20.28.10">
    <property type="match status" value="1"/>
</dbReference>
<dbReference type="InterPro" id="IPR003251">
    <property type="entry name" value="Rr_diiron-bd_dom"/>
</dbReference>
<sequence>MKLEGSKTEKNLYKTFSGESRARGKYNLYAEKAREEGYRWVGEIFDETAANEYAHSREAFKRYLGKVNSTEDNLVNSAYFENEESKSIYKEFEKVAMDEGFEEIAQFYKELQEVEESHKKRFLTLCEKIRTDTMFKSNTETYWQCMNCGYIHEGMEAPAICPLCKYERSYFKPYCKVK</sequence>
<dbReference type="Gene3D" id="1.20.1260.10">
    <property type="match status" value="1"/>
</dbReference>
<protein>
    <submittedName>
        <fullName evidence="8">Rubrerythrin family protein</fullName>
    </submittedName>
</protein>
<dbReference type="InterPro" id="IPR024934">
    <property type="entry name" value="Rubredoxin-like_dom"/>
</dbReference>
<proteinExistence type="predicted"/>
<organism evidence="8 9">
    <name type="scientific">Clostridium sardiniense</name>
    <name type="common">Clostridium absonum</name>
    <dbReference type="NCBI Taxonomy" id="29369"/>
    <lineage>
        <taxon>Bacteria</taxon>
        <taxon>Bacillati</taxon>
        <taxon>Bacillota</taxon>
        <taxon>Clostridia</taxon>
        <taxon>Eubacteriales</taxon>
        <taxon>Clostridiaceae</taxon>
        <taxon>Clostridium</taxon>
    </lineage>
</organism>
<dbReference type="SUPFAM" id="SSF47240">
    <property type="entry name" value="Ferritin-like"/>
    <property type="match status" value="1"/>
</dbReference>
<accession>A0ABS7L0Q9</accession>
<evidence type="ECO:0000256" key="3">
    <source>
        <dbReference type="ARBA" id="ARBA00022723"/>
    </source>
</evidence>
<dbReference type="EMBL" id="JAIKTU010000012">
    <property type="protein sequence ID" value="MBY0756650.1"/>
    <property type="molecule type" value="Genomic_DNA"/>
</dbReference>
<evidence type="ECO:0000256" key="2">
    <source>
        <dbReference type="ARBA" id="ARBA00022448"/>
    </source>
</evidence>
<dbReference type="CDD" id="cd01041">
    <property type="entry name" value="Rubrerythrin"/>
    <property type="match status" value="1"/>
</dbReference>
<comment type="cofactor">
    <cofactor evidence="1">
        <name>Fe(3+)</name>
        <dbReference type="ChEBI" id="CHEBI:29034"/>
    </cofactor>
</comment>
<dbReference type="PANTHER" id="PTHR43865">
    <property type="entry name" value="RUBRERYTHRIN-RELATED"/>
    <property type="match status" value="1"/>
</dbReference>
<dbReference type="Pfam" id="PF02915">
    <property type="entry name" value="Rubrerythrin"/>
    <property type="match status" value="2"/>
</dbReference>
<evidence type="ECO:0000313" key="8">
    <source>
        <dbReference type="EMBL" id="MBY0756650.1"/>
    </source>
</evidence>
<dbReference type="RefSeq" id="WP_221861880.1">
    <property type="nucleotide sequence ID" value="NZ_JAIKTU010000012.1"/>
</dbReference>
<evidence type="ECO:0000313" key="9">
    <source>
        <dbReference type="Proteomes" id="UP001299068"/>
    </source>
</evidence>
<dbReference type="SUPFAM" id="SSF57802">
    <property type="entry name" value="Rubredoxin-like"/>
    <property type="match status" value="1"/>
</dbReference>
<dbReference type="CDD" id="cd00729">
    <property type="entry name" value="rubredoxin_SM"/>
    <property type="match status" value="1"/>
</dbReference>
<dbReference type="PROSITE" id="PS50903">
    <property type="entry name" value="RUBREDOXIN_LIKE"/>
    <property type="match status" value="1"/>
</dbReference>
<evidence type="ECO:0000256" key="5">
    <source>
        <dbReference type="ARBA" id="ARBA00023004"/>
    </source>
</evidence>
<keyword evidence="9" id="KW-1185">Reference proteome</keyword>
<dbReference type="PANTHER" id="PTHR43865:SF1">
    <property type="entry name" value="RUBRERYTHRIN-RELATED"/>
    <property type="match status" value="1"/>
</dbReference>
<name>A0ABS7L0Q9_CLOSR</name>
<keyword evidence="2" id="KW-0813">Transport</keyword>
<comment type="caution">
    <text evidence="8">The sequence shown here is derived from an EMBL/GenBank/DDBJ whole genome shotgun (WGS) entry which is preliminary data.</text>
</comment>
<evidence type="ECO:0000259" key="6">
    <source>
        <dbReference type="PROSITE" id="PS50903"/>
    </source>
</evidence>
<evidence type="ECO:0000256" key="1">
    <source>
        <dbReference type="ARBA" id="ARBA00001965"/>
    </source>
</evidence>
<dbReference type="InterPro" id="IPR009040">
    <property type="entry name" value="Ferritin-like_diiron"/>
</dbReference>
<keyword evidence="5" id="KW-0408">Iron</keyword>
<dbReference type="InterPro" id="IPR052364">
    <property type="entry name" value="Rubrerythrin"/>
</dbReference>
<evidence type="ECO:0000256" key="4">
    <source>
        <dbReference type="ARBA" id="ARBA00022982"/>
    </source>
</evidence>
<dbReference type="Pfam" id="PF21349">
    <property type="entry name" value="RUBY_RBDX"/>
    <property type="match status" value="1"/>
</dbReference>
<dbReference type="InterPro" id="IPR012347">
    <property type="entry name" value="Ferritin-like"/>
</dbReference>
<keyword evidence="3" id="KW-0479">Metal-binding</keyword>
<dbReference type="Proteomes" id="UP001299068">
    <property type="component" value="Unassembled WGS sequence"/>
</dbReference>
<gene>
    <name evidence="8" type="ORF">K5V21_14470</name>
</gene>
<feature type="domain" description="Ferritin-like diiron" evidence="7">
    <location>
        <begin position="2"/>
        <end position="133"/>
    </location>
</feature>
<reference evidence="8 9" key="1">
    <citation type="journal article" date="2021" name="Cell Host Microbe">
        <title>in vivo commensal control of Clostridioides difficile virulence.</title>
        <authorList>
            <person name="Girinathan B.P."/>
            <person name="Dibenedetto N."/>
            <person name="Worley J.N."/>
            <person name="Peltier J."/>
            <person name="Arrieta-Ortiz M.L."/>
            <person name="Rupa Christinal Immanuel S."/>
            <person name="Lavin R."/>
            <person name="Delaney M.L."/>
            <person name="Cummins C."/>
            <person name="Hoffmann M."/>
            <person name="Luo Y."/>
            <person name="Gonzalez-Escalona N."/>
            <person name="Allard M."/>
            <person name="Onderdonk A.B."/>
            <person name="Gerber G.K."/>
            <person name="Sonenshein A.L."/>
            <person name="Baliga N."/>
            <person name="Dupuy B."/>
            <person name="Bry L."/>
        </authorList>
    </citation>
    <scope>NUCLEOTIDE SEQUENCE [LARGE SCALE GENOMIC DNA]</scope>
    <source>
        <strain evidence="8 9">DSM 599</strain>
    </source>
</reference>
<evidence type="ECO:0000259" key="7">
    <source>
        <dbReference type="PROSITE" id="PS50905"/>
    </source>
</evidence>
<dbReference type="InterPro" id="IPR009078">
    <property type="entry name" value="Ferritin-like_SF"/>
</dbReference>
<feature type="domain" description="Rubredoxin-like" evidence="6">
    <location>
        <begin position="140"/>
        <end position="174"/>
    </location>
</feature>
<dbReference type="PROSITE" id="PS50905">
    <property type="entry name" value="FERRITIN_LIKE"/>
    <property type="match status" value="1"/>
</dbReference>